<dbReference type="Proteomes" id="UP001162060">
    <property type="component" value="Unassembled WGS sequence"/>
</dbReference>
<comment type="caution">
    <text evidence="1">The sequence shown here is derived from an EMBL/GenBank/DDBJ whole genome shotgun (WGS) entry which is preliminary data.</text>
</comment>
<gene>
    <name evidence="1" type="ORF">PM001_LOCUS9592</name>
</gene>
<name>A0AAV1TT51_9STRA</name>
<organism evidence="1 2">
    <name type="scientific">Peronospora matthiolae</name>
    <dbReference type="NCBI Taxonomy" id="2874970"/>
    <lineage>
        <taxon>Eukaryota</taxon>
        <taxon>Sar</taxon>
        <taxon>Stramenopiles</taxon>
        <taxon>Oomycota</taxon>
        <taxon>Peronosporomycetes</taxon>
        <taxon>Peronosporales</taxon>
        <taxon>Peronosporaceae</taxon>
        <taxon>Peronospora</taxon>
    </lineage>
</organism>
<dbReference type="EMBL" id="CAKLBY020000075">
    <property type="protein sequence ID" value="CAK7924442.1"/>
    <property type="molecule type" value="Genomic_DNA"/>
</dbReference>
<accession>A0AAV1TT51</accession>
<evidence type="ECO:0000313" key="2">
    <source>
        <dbReference type="Proteomes" id="UP001162060"/>
    </source>
</evidence>
<reference evidence="1" key="1">
    <citation type="submission" date="2024-01" db="EMBL/GenBank/DDBJ databases">
        <authorList>
            <person name="Webb A."/>
        </authorList>
    </citation>
    <scope>NUCLEOTIDE SEQUENCE</scope>
    <source>
        <strain evidence="1">Pm1</strain>
    </source>
</reference>
<dbReference type="AlphaFoldDB" id="A0AAV1TT51"/>
<evidence type="ECO:0000313" key="1">
    <source>
        <dbReference type="EMBL" id="CAK7924442.1"/>
    </source>
</evidence>
<sequence>MKGRLHQQLKEALQQGTFSSLCNRMQILVDQEEQEVEKDP</sequence>
<proteinExistence type="predicted"/>
<protein>
    <submittedName>
        <fullName evidence="1">Uncharacterized protein</fullName>
    </submittedName>
</protein>